<reference evidence="1 2" key="1">
    <citation type="submission" date="2010-10" db="EMBL/GenBank/DDBJ databases">
        <authorList>
            <person name="Muzny D."/>
            <person name="Qin X."/>
            <person name="Deng J."/>
            <person name="Jiang H."/>
            <person name="Liu Y."/>
            <person name="Qu J."/>
            <person name="Song X.-Z."/>
            <person name="Zhang L."/>
            <person name="Thornton R."/>
            <person name="Coyle M."/>
            <person name="Francisco L."/>
            <person name="Jackson L."/>
            <person name="Javaid M."/>
            <person name="Korchina V."/>
            <person name="Kovar C."/>
            <person name="Mata R."/>
            <person name="Mathew T."/>
            <person name="Ngo R."/>
            <person name="Nguyen L."/>
            <person name="Nguyen N."/>
            <person name="Okwuonu G."/>
            <person name="Ongeri F."/>
            <person name="Pham C."/>
            <person name="Simmons D."/>
            <person name="Wilczek-Boney K."/>
            <person name="Hale W."/>
            <person name="Jakkamsetti A."/>
            <person name="Pham P."/>
            <person name="Ruth R."/>
            <person name="San Lucas F."/>
            <person name="Warren J."/>
            <person name="Zhang J."/>
            <person name="Zhao Z."/>
            <person name="Zhou C."/>
            <person name="Zhu D."/>
            <person name="Lee S."/>
            <person name="Bess C."/>
            <person name="Blankenburg K."/>
            <person name="Forbes L."/>
            <person name="Fu Q."/>
            <person name="Gubbala S."/>
            <person name="Hirani K."/>
            <person name="Jayaseelan J.C."/>
            <person name="Lara F."/>
            <person name="Munidasa M."/>
            <person name="Palculict T."/>
            <person name="Patil S."/>
            <person name="Pu L.-L."/>
            <person name="Saada N."/>
            <person name="Tang L."/>
            <person name="Weissenberger G."/>
            <person name="Zhu Y."/>
            <person name="Hemphill L."/>
            <person name="Shang Y."/>
            <person name="Youmans B."/>
            <person name="Ayvaz T."/>
            <person name="Ross M."/>
            <person name="Santibanez J."/>
            <person name="Aqrawi P."/>
            <person name="Gross S."/>
            <person name="Joshi V."/>
            <person name="Fowler G."/>
            <person name="Nazareth L."/>
            <person name="Reid J."/>
            <person name="Worley K."/>
            <person name="Petrosino J."/>
            <person name="Highlander S."/>
            <person name="Gibbs R."/>
        </authorList>
    </citation>
    <scope>NUCLEOTIDE SEQUENCE [LARGE SCALE GENOMIC DNA]</scope>
    <source>
        <strain evidence="1 2">ATCC 33574</strain>
    </source>
</reference>
<protein>
    <submittedName>
        <fullName evidence="1">Uncharacterized protein</fullName>
    </submittedName>
</protein>
<dbReference type="HOGENOM" id="CLU_2808812_0_0_10"/>
<proteinExistence type="predicted"/>
<dbReference type="AlphaFoldDB" id="E6K4V0"/>
<dbReference type="Proteomes" id="UP000003112">
    <property type="component" value="Unassembled WGS sequence"/>
</dbReference>
<gene>
    <name evidence="1" type="ORF">HMPREF6485_0550</name>
</gene>
<sequence length="67" mass="7528">MPKGHNHDAIVAFWQALPASFRAVFGLGDMSIKFKRLVVSGLEISSKLAYFRPIIRPTKISQTQRAK</sequence>
<keyword evidence="2" id="KW-1185">Reference proteome</keyword>
<organism evidence="1 2">
    <name type="scientific">Segatella buccae ATCC 33574</name>
    <dbReference type="NCBI Taxonomy" id="873513"/>
    <lineage>
        <taxon>Bacteria</taxon>
        <taxon>Pseudomonadati</taxon>
        <taxon>Bacteroidota</taxon>
        <taxon>Bacteroidia</taxon>
        <taxon>Bacteroidales</taxon>
        <taxon>Prevotellaceae</taxon>
        <taxon>Segatella</taxon>
    </lineage>
</organism>
<dbReference type="STRING" id="873513.HMPREF6485_0550"/>
<name>E6K4V0_9BACT</name>
<evidence type="ECO:0000313" key="1">
    <source>
        <dbReference type="EMBL" id="EFU31435.1"/>
    </source>
</evidence>
<evidence type="ECO:0000313" key="2">
    <source>
        <dbReference type="Proteomes" id="UP000003112"/>
    </source>
</evidence>
<accession>E6K4V0</accession>
<dbReference type="EMBL" id="AEPD01000012">
    <property type="protein sequence ID" value="EFU31435.1"/>
    <property type="molecule type" value="Genomic_DNA"/>
</dbReference>
<comment type="caution">
    <text evidence="1">The sequence shown here is derived from an EMBL/GenBank/DDBJ whole genome shotgun (WGS) entry which is preliminary data.</text>
</comment>